<evidence type="ECO:0000313" key="9">
    <source>
        <dbReference type="EMBL" id="TWT62130.1"/>
    </source>
</evidence>
<keyword evidence="7" id="KW-0813">Transport</keyword>
<dbReference type="EMBL" id="SJPG01000001">
    <property type="protein sequence ID" value="TWT62130.1"/>
    <property type="molecule type" value="Genomic_DNA"/>
</dbReference>
<sequence>MPLKTEEVEEPVLNLTPMIDIVLLLIIFFMVGTKFSDAERQFEIELPTVSDALPLTELPDEVVVSVAKTGEMFLGDKLVTIIELEDELKLAKKRYADQGVVVRGDAAGTYQNVMDILAICHRVGITNLSLANRVAEEDNS</sequence>
<evidence type="ECO:0000256" key="7">
    <source>
        <dbReference type="RuleBase" id="RU003879"/>
    </source>
</evidence>
<dbReference type="InterPro" id="IPR003400">
    <property type="entry name" value="ExbD"/>
</dbReference>
<dbReference type="PANTHER" id="PTHR30558:SF3">
    <property type="entry name" value="BIOPOLYMER TRANSPORT PROTEIN EXBD-RELATED"/>
    <property type="match status" value="1"/>
</dbReference>
<keyword evidence="4 7" id="KW-0812">Transmembrane</keyword>
<comment type="similarity">
    <text evidence="2 7">Belongs to the ExbD/TolR family.</text>
</comment>
<protein>
    <submittedName>
        <fullName evidence="9">Biopolymer transport protein ExbD</fullName>
    </submittedName>
</protein>
<evidence type="ECO:0000256" key="1">
    <source>
        <dbReference type="ARBA" id="ARBA00004162"/>
    </source>
</evidence>
<reference evidence="9 10" key="1">
    <citation type="submission" date="2019-02" db="EMBL/GenBank/DDBJ databases">
        <title>Deep-cultivation of Planctomycetes and their phenomic and genomic characterization uncovers novel biology.</title>
        <authorList>
            <person name="Wiegand S."/>
            <person name="Jogler M."/>
            <person name="Boedeker C."/>
            <person name="Pinto D."/>
            <person name="Vollmers J."/>
            <person name="Rivas-Marin E."/>
            <person name="Kohn T."/>
            <person name="Peeters S.H."/>
            <person name="Heuer A."/>
            <person name="Rast P."/>
            <person name="Oberbeckmann S."/>
            <person name="Bunk B."/>
            <person name="Jeske O."/>
            <person name="Meyerdierks A."/>
            <person name="Storesund J.E."/>
            <person name="Kallscheuer N."/>
            <person name="Luecker S."/>
            <person name="Lage O.M."/>
            <person name="Pohl T."/>
            <person name="Merkel B.J."/>
            <person name="Hornburger P."/>
            <person name="Mueller R.-W."/>
            <person name="Bruemmer F."/>
            <person name="Labrenz M."/>
            <person name="Spormann A.M."/>
            <person name="Op Den Camp H."/>
            <person name="Overmann J."/>
            <person name="Amann R."/>
            <person name="Jetten M.S.M."/>
            <person name="Mascher T."/>
            <person name="Medema M.H."/>
            <person name="Devos D.P."/>
            <person name="Kaster A.-K."/>
            <person name="Ovreas L."/>
            <person name="Rohde M."/>
            <person name="Galperin M.Y."/>
            <person name="Jogler C."/>
        </authorList>
    </citation>
    <scope>NUCLEOTIDE SEQUENCE [LARGE SCALE GENOMIC DNA]</scope>
    <source>
        <strain evidence="9 10">Pan54</strain>
    </source>
</reference>
<dbReference type="Proteomes" id="UP000316095">
    <property type="component" value="Unassembled WGS sequence"/>
</dbReference>
<keyword evidence="7" id="KW-0653">Protein transport</keyword>
<proteinExistence type="inferred from homology"/>
<dbReference type="RefSeq" id="WP_146504021.1">
    <property type="nucleotide sequence ID" value="NZ_SJPG01000001.1"/>
</dbReference>
<keyword evidence="3" id="KW-1003">Cell membrane</keyword>
<dbReference type="PANTHER" id="PTHR30558">
    <property type="entry name" value="EXBD MEMBRANE COMPONENT OF PMF-DRIVEN MACROMOLECULE IMPORT SYSTEM"/>
    <property type="match status" value="1"/>
</dbReference>
<evidence type="ECO:0000256" key="3">
    <source>
        <dbReference type="ARBA" id="ARBA00022475"/>
    </source>
</evidence>
<evidence type="ECO:0000256" key="6">
    <source>
        <dbReference type="ARBA" id="ARBA00023136"/>
    </source>
</evidence>
<keyword evidence="10" id="KW-1185">Reference proteome</keyword>
<dbReference type="OrthoDB" id="9793581at2"/>
<comment type="caution">
    <text evidence="9">The sequence shown here is derived from an EMBL/GenBank/DDBJ whole genome shotgun (WGS) entry which is preliminary data.</text>
</comment>
<feature type="transmembrane region" description="Helical" evidence="8">
    <location>
        <begin position="12"/>
        <end position="31"/>
    </location>
</feature>
<keyword evidence="6 8" id="KW-0472">Membrane</keyword>
<dbReference type="Gene3D" id="3.30.420.270">
    <property type="match status" value="1"/>
</dbReference>
<dbReference type="GO" id="GO:0005886">
    <property type="term" value="C:plasma membrane"/>
    <property type="evidence" value="ECO:0007669"/>
    <property type="project" value="UniProtKB-SubCell"/>
</dbReference>
<dbReference type="AlphaFoldDB" id="A0A5C5XGL9"/>
<evidence type="ECO:0000313" key="10">
    <source>
        <dbReference type="Proteomes" id="UP000316095"/>
    </source>
</evidence>
<organism evidence="9 10">
    <name type="scientific">Rubinisphaera italica</name>
    <dbReference type="NCBI Taxonomy" id="2527969"/>
    <lineage>
        <taxon>Bacteria</taxon>
        <taxon>Pseudomonadati</taxon>
        <taxon>Planctomycetota</taxon>
        <taxon>Planctomycetia</taxon>
        <taxon>Planctomycetales</taxon>
        <taxon>Planctomycetaceae</taxon>
        <taxon>Rubinisphaera</taxon>
    </lineage>
</organism>
<evidence type="ECO:0000256" key="2">
    <source>
        <dbReference type="ARBA" id="ARBA00005811"/>
    </source>
</evidence>
<keyword evidence="5 8" id="KW-1133">Transmembrane helix</keyword>
<accession>A0A5C5XGL9</accession>
<gene>
    <name evidence="9" type="primary">exbD</name>
    <name evidence="9" type="ORF">Pan54_28690</name>
</gene>
<evidence type="ECO:0000256" key="8">
    <source>
        <dbReference type="SAM" id="Phobius"/>
    </source>
</evidence>
<comment type="subcellular location">
    <subcellularLocation>
        <location evidence="1">Cell membrane</location>
        <topology evidence="1">Single-pass membrane protein</topology>
    </subcellularLocation>
    <subcellularLocation>
        <location evidence="7">Cell membrane</location>
        <topology evidence="7">Single-pass type II membrane protein</topology>
    </subcellularLocation>
</comment>
<evidence type="ECO:0000256" key="5">
    <source>
        <dbReference type="ARBA" id="ARBA00022989"/>
    </source>
</evidence>
<name>A0A5C5XGL9_9PLAN</name>
<dbReference type="GO" id="GO:0022857">
    <property type="term" value="F:transmembrane transporter activity"/>
    <property type="evidence" value="ECO:0007669"/>
    <property type="project" value="InterPro"/>
</dbReference>
<dbReference type="GO" id="GO:0015031">
    <property type="term" value="P:protein transport"/>
    <property type="evidence" value="ECO:0007669"/>
    <property type="project" value="UniProtKB-KW"/>
</dbReference>
<dbReference type="Pfam" id="PF02472">
    <property type="entry name" value="ExbD"/>
    <property type="match status" value="1"/>
</dbReference>
<evidence type="ECO:0000256" key="4">
    <source>
        <dbReference type="ARBA" id="ARBA00022692"/>
    </source>
</evidence>